<dbReference type="EMBL" id="JAMZMM010000193">
    <property type="protein sequence ID" value="MCP2730370.1"/>
    <property type="molecule type" value="Genomic_DNA"/>
</dbReference>
<comment type="caution">
    <text evidence="1">The sequence shown here is derived from an EMBL/GenBank/DDBJ whole genome shotgun (WGS) entry which is preliminary data.</text>
</comment>
<reference evidence="1" key="1">
    <citation type="submission" date="2022-06" db="EMBL/GenBank/DDBJ databases">
        <title>New cyanobacteria of genus Symplocastrum in benthos of Lake Baikal.</title>
        <authorList>
            <person name="Sorokovikova E."/>
            <person name="Tikhonova I."/>
            <person name="Krasnopeev A."/>
            <person name="Evseev P."/>
            <person name="Gladkikh A."/>
            <person name="Belykh O."/>
        </authorList>
    </citation>
    <scope>NUCLEOTIDE SEQUENCE</scope>
    <source>
        <strain evidence="1">BBK-W-15</strain>
    </source>
</reference>
<dbReference type="PANTHER" id="PTHR39338">
    <property type="entry name" value="BLL5662 PROTEIN-RELATED"/>
    <property type="match status" value="1"/>
</dbReference>
<name>A0AAE3GTB7_9CYAN</name>
<dbReference type="RefSeq" id="WP_254013129.1">
    <property type="nucleotide sequence ID" value="NZ_JAMZMM010000193.1"/>
</dbReference>
<evidence type="ECO:0000313" key="2">
    <source>
        <dbReference type="Proteomes" id="UP001204953"/>
    </source>
</evidence>
<dbReference type="AlphaFoldDB" id="A0AAE3GTB7"/>
<evidence type="ECO:0000313" key="1">
    <source>
        <dbReference type="EMBL" id="MCP2730370.1"/>
    </source>
</evidence>
<dbReference type="Proteomes" id="UP001204953">
    <property type="component" value="Unassembled WGS sequence"/>
</dbReference>
<dbReference type="PANTHER" id="PTHR39338:SF7">
    <property type="entry name" value="BLL6692 PROTEIN"/>
    <property type="match status" value="1"/>
</dbReference>
<proteinExistence type="predicted"/>
<protein>
    <submittedName>
        <fullName evidence="1">VWA containing CoxE family protein</fullName>
    </submittedName>
</protein>
<keyword evidence="2" id="KW-1185">Reference proteome</keyword>
<gene>
    <name evidence="1" type="ORF">NJ959_18215</name>
</gene>
<organism evidence="1 2">
    <name type="scientific">Limnofasciculus baicalensis BBK-W-15</name>
    <dbReference type="NCBI Taxonomy" id="2699891"/>
    <lineage>
        <taxon>Bacteria</taxon>
        <taxon>Bacillati</taxon>
        <taxon>Cyanobacteriota</taxon>
        <taxon>Cyanophyceae</taxon>
        <taxon>Coleofasciculales</taxon>
        <taxon>Coleofasciculaceae</taxon>
        <taxon>Limnofasciculus</taxon>
        <taxon>Limnofasciculus baicalensis</taxon>
    </lineage>
</organism>
<sequence length="362" mass="41364">MNSFNPQNLLPRAFLRLRQEGFKLGVGELLAARKTIEGGFGEDEKALGETLKILWCHSRVQQSQFEEIWQSLLTITTPKQPEKFPTSPPESQSHRKRVEEAMELPPATTEVVTDIQPQPELASIPIQSPPILIENEDNSELQTYYPISRRSMVYRWRYLRKPVADGIMDVLDEAATIEQATHQGFYLFPLYRRRERNHAHLLLLLDQNGSMTPFHRFSRDLVETALYESSLQPEKVDIFYFHNVPAASLYQDIYLTQPIPLKTALASCDNETSILIVSDGGAARGYRELKRIRATTSFLFQLKRYTALIAWLNPMPETRWIGTSAEIIANLVSMYEMDDNGLSNAIDIIRGQPLPHLHSPLS</sequence>
<accession>A0AAE3GTB7</accession>